<feature type="transmembrane region" description="Helical" evidence="9">
    <location>
        <begin position="206"/>
        <end position="223"/>
    </location>
</feature>
<accession>A0A8T4IXP4</accession>
<keyword evidence="5 9" id="KW-0812">Transmembrane</keyword>
<evidence type="ECO:0000256" key="1">
    <source>
        <dbReference type="ARBA" id="ARBA00004651"/>
    </source>
</evidence>
<dbReference type="Proteomes" id="UP000675554">
    <property type="component" value="Unassembled WGS sequence"/>
</dbReference>
<evidence type="ECO:0000313" key="11">
    <source>
        <dbReference type="Proteomes" id="UP000675554"/>
    </source>
</evidence>
<feature type="region of interest" description="Disordered" evidence="8">
    <location>
        <begin position="1"/>
        <end position="35"/>
    </location>
</feature>
<name>A0A8T4IXP4_9ACTN</name>
<proteinExistence type="inferred from homology"/>
<evidence type="ECO:0000256" key="2">
    <source>
        <dbReference type="ARBA" id="ARBA00010735"/>
    </source>
</evidence>
<feature type="transmembrane region" description="Helical" evidence="9">
    <location>
        <begin position="152"/>
        <end position="174"/>
    </location>
</feature>
<evidence type="ECO:0000256" key="4">
    <source>
        <dbReference type="ARBA" id="ARBA00022475"/>
    </source>
</evidence>
<comment type="subcellular location">
    <subcellularLocation>
        <location evidence="1">Cell membrane</location>
        <topology evidence="1">Multi-pass membrane protein</topology>
    </subcellularLocation>
</comment>
<keyword evidence="11" id="KW-1185">Reference proteome</keyword>
<keyword evidence="7 9" id="KW-0472">Membrane</keyword>
<dbReference type="PANTHER" id="PTHR34979:SF1">
    <property type="entry name" value="INNER MEMBRANE PROTEIN YGAZ"/>
    <property type="match status" value="1"/>
</dbReference>
<dbReference type="Pfam" id="PF03591">
    <property type="entry name" value="AzlC"/>
    <property type="match status" value="1"/>
</dbReference>
<evidence type="ECO:0000256" key="6">
    <source>
        <dbReference type="ARBA" id="ARBA00022989"/>
    </source>
</evidence>
<feature type="transmembrane region" description="Helical" evidence="9">
    <location>
        <begin position="41"/>
        <end position="61"/>
    </location>
</feature>
<dbReference type="EMBL" id="JAGSMN010000553">
    <property type="protein sequence ID" value="MBR7675922.1"/>
    <property type="molecule type" value="Genomic_DNA"/>
</dbReference>
<dbReference type="AlphaFoldDB" id="A0A8T4IXP4"/>
<dbReference type="PANTHER" id="PTHR34979">
    <property type="entry name" value="INNER MEMBRANE PROTEIN YGAZ"/>
    <property type="match status" value="1"/>
</dbReference>
<feature type="transmembrane region" description="Helical" evidence="9">
    <location>
        <begin position="229"/>
        <end position="246"/>
    </location>
</feature>
<evidence type="ECO:0000256" key="3">
    <source>
        <dbReference type="ARBA" id="ARBA00022448"/>
    </source>
</evidence>
<evidence type="ECO:0000256" key="9">
    <source>
        <dbReference type="SAM" id="Phobius"/>
    </source>
</evidence>
<dbReference type="InterPro" id="IPR011606">
    <property type="entry name" value="Brnchd-chn_aa_trnsp_permease"/>
</dbReference>
<reference evidence="10" key="1">
    <citation type="submission" date="2021-04" db="EMBL/GenBank/DDBJ databases">
        <title>Sequencing of actinobacteria type strains.</title>
        <authorList>
            <person name="Nguyen G.-S."/>
            <person name="Wentzel A."/>
        </authorList>
    </citation>
    <scope>NUCLEOTIDE SEQUENCE</scope>
    <source>
        <strain evidence="10">DSM 42095</strain>
    </source>
</reference>
<protein>
    <submittedName>
        <fullName evidence="10">AzlC family ABC transporter permease</fullName>
    </submittedName>
</protein>
<evidence type="ECO:0000313" key="10">
    <source>
        <dbReference type="EMBL" id="MBR7675922.1"/>
    </source>
</evidence>
<feature type="transmembrane region" description="Helical" evidence="9">
    <location>
        <begin position="81"/>
        <end position="102"/>
    </location>
</feature>
<keyword evidence="3" id="KW-0813">Transport</keyword>
<evidence type="ECO:0000256" key="8">
    <source>
        <dbReference type="SAM" id="MobiDB-lite"/>
    </source>
</evidence>
<gene>
    <name evidence="10" type="ORF">KDA82_23485</name>
</gene>
<comment type="caution">
    <text evidence="10">The sequence shown here is derived from an EMBL/GenBank/DDBJ whole genome shotgun (WGS) entry which is preliminary data.</text>
</comment>
<feature type="transmembrane region" description="Helical" evidence="9">
    <location>
        <begin position="180"/>
        <end position="199"/>
    </location>
</feature>
<keyword evidence="4" id="KW-1003">Cell membrane</keyword>
<organism evidence="10 11">
    <name type="scientific">Streptomyces daliensis</name>
    <dbReference type="NCBI Taxonomy" id="299421"/>
    <lineage>
        <taxon>Bacteria</taxon>
        <taxon>Bacillati</taxon>
        <taxon>Actinomycetota</taxon>
        <taxon>Actinomycetes</taxon>
        <taxon>Kitasatosporales</taxon>
        <taxon>Streptomycetaceae</taxon>
        <taxon>Streptomyces</taxon>
    </lineage>
</organism>
<comment type="similarity">
    <text evidence="2">Belongs to the AzlC family.</text>
</comment>
<dbReference type="GO" id="GO:1903785">
    <property type="term" value="P:L-valine transmembrane transport"/>
    <property type="evidence" value="ECO:0007669"/>
    <property type="project" value="TreeGrafter"/>
</dbReference>
<sequence length="254" mass="26811">MDISVRGDAGPPCDQAVSTDRTAADRPRPGFRQGLRDTGSVGLGLFPLGVALGVLVVHSGLDWWWATACTALVYAGSLEFLLVGMVVAAVPLAQIAATAFLVNFRHVFYALSFPLHRVRSRTGKAFSTFGMTDEAYALTASGSAAEMNGRRIVWIQALCQAYWVVGATAGALLGGLIPDGVVGLEFALTALFVVLAIDGIRERRDVPTPVLALLCALLAQVALPGQMLVAAMGMFVAALLVRYALLKGRPARAR</sequence>
<evidence type="ECO:0000256" key="5">
    <source>
        <dbReference type="ARBA" id="ARBA00022692"/>
    </source>
</evidence>
<dbReference type="GO" id="GO:0005886">
    <property type="term" value="C:plasma membrane"/>
    <property type="evidence" value="ECO:0007669"/>
    <property type="project" value="UniProtKB-SubCell"/>
</dbReference>
<evidence type="ECO:0000256" key="7">
    <source>
        <dbReference type="ARBA" id="ARBA00023136"/>
    </source>
</evidence>
<keyword evidence="6 9" id="KW-1133">Transmembrane helix</keyword>